<gene>
    <name evidence="1" type="ORF">PY092_17190</name>
</gene>
<dbReference type="Pfam" id="PF16395">
    <property type="entry name" value="DUF5004"/>
    <property type="match status" value="1"/>
</dbReference>
<protein>
    <submittedName>
        <fullName evidence="1">DUF5004 domain-containing protein</fullName>
    </submittedName>
</protein>
<name>A0ABT5Y373_9FLAO</name>
<accession>A0ABT5Y373</accession>
<reference evidence="1 2" key="1">
    <citation type="submission" date="2023-03" db="EMBL/GenBank/DDBJ databases">
        <title>Muricauda XX sp. nov. and Muricauda XXX sp. nov., two novel species isolated from Okinawa Trough.</title>
        <authorList>
            <person name="Cao W."/>
            <person name="Deng X."/>
        </authorList>
    </citation>
    <scope>NUCLEOTIDE SEQUENCE [LARGE SCALE GENOMIC DNA]</scope>
    <source>
        <strain evidence="1 2">334s03</strain>
    </source>
</reference>
<evidence type="ECO:0000313" key="2">
    <source>
        <dbReference type="Proteomes" id="UP001221366"/>
    </source>
</evidence>
<comment type="caution">
    <text evidence="1">The sequence shown here is derived from an EMBL/GenBank/DDBJ whole genome shotgun (WGS) entry which is preliminary data.</text>
</comment>
<evidence type="ECO:0000313" key="1">
    <source>
        <dbReference type="EMBL" id="MDF0717902.1"/>
    </source>
</evidence>
<dbReference type="EMBL" id="JARFVB010000016">
    <property type="protein sequence ID" value="MDF0717902.1"/>
    <property type="molecule type" value="Genomic_DNA"/>
</dbReference>
<dbReference type="InterPro" id="IPR032168">
    <property type="entry name" value="DUF5004"/>
</dbReference>
<organism evidence="1 2">
    <name type="scientific">Flagellimonas yonaguniensis</name>
    <dbReference type="NCBI Taxonomy" id="3031325"/>
    <lineage>
        <taxon>Bacteria</taxon>
        <taxon>Pseudomonadati</taxon>
        <taxon>Bacteroidota</taxon>
        <taxon>Flavobacteriia</taxon>
        <taxon>Flavobacteriales</taxon>
        <taxon>Flavobacteriaceae</taxon>
        <taxon>Flagellimonas</taxon>
    </lineage>
</organism>
<dbReference type="RefSeq" id="WP_275617029.1">
    <property type="nucleotide sequence ID" value="NZ_JARFVB010000016.1"/>
</dbReference>
<proteinExistence type="predicted"/>
<sequence length="172" mass="19087">MKSKFLSIGTVFLVCASFISCNSDDSIECPQDFTGALSAAEEQLVGEWVLSSIVATEEVDLTDDDVDNPSTDLFGQYSDCQRDAMYIFGENRSYTYEQGQNAEDCDYQVETSGTWELVSQNLRLTASCSIQSTALVFNDDSTEFSFSQSYNVTDVNGNTFRSNVDFTYSLIP</sequence>
<dbReference type="PROSITE" id="PS51257">
    <property type="entry name" value="PROKAR_LIPOPROTEIN"/>
    <property type="match status" value="1"/>
</dbReference>
<keyword evidence="2" id="KW-1185">Reference proteome</keyword>
<dbReference type="Proteomes" id="UP001221366">
    <property type="component" value="Unassembled WGS sequence"/>
</dbReference>